<dbReference type="GO" id="GO:0008270">
    <property type="term" value="F:zinc ion binding"/>
    <property type="evidence" value="ECO:0007669"/>
    <property type="project" value="UniProtKB-KW"/>
</dbReference>
<evidence type="ECO:0000256" key="2">
    <source>
        <dbReference type="ARBA" id="ARBA00022771"/>
    </source>
</evidence>
<reference evidence="8" key="1">
    <citation type="submission" date="2024-03" db="EMBL/GenBank/DDBJ databases">
        <title>WGS assembly of Saponaria officinalis var. Norfolk2.</title>
        <authorList>
            <person name="Jenkins J."/>
            <person name="Shu S."/>
            <person name="Grimwood J."/>
            <person name="Barry K."/>
            <person name="Goodstein D."/>
            <person name="Schmutz J."/>
            <person name="Leebens-Mack J."/>
            <person name="Osbourn A."/>
        </authorList>
    </citation>
    <scope>NUCLEOTIDE SEQUENCE [LARGE SCALE GENOMIC DNA]</scope>
    <source>
        <strain evidence="8">JIC</strain>
    </source>
</reference>
<keyword evidence="5" id="KW-0175">Coiled coil</keyword>
<evidence type="ECO:0000259" key="7">
    <source>
        <dbReference type="PROSITE" id="PS51999"/>
    </source>
</evidence>
<name>A0AAW1KBC8_SAPOF</name>
<comment type="caution">
    <text evidence="8">The sequence shown here is derived from an EMBL/GenBank/DDBJ whole genome shotgun (WGS) entry which is preliminary data.</text>
</comment>
<evidence type="ECO:0000313" key="9">
    <source>
        <dbReference type="Proteomes" id="UP001443914"/>
    </source>
</evidence>
<dbReference type="PROSITE" id="PS51999">
    <property type="entry name" value="ZF_GRF"/>
    <property type="match status" value="1"/>
</dbReference>
<evidence type="ECO:0000256" key="5">
    <source>
        <dbReference type="SAM" id="Coils"/>
    </source>
</evidence>
<keyword evidence="6" id="KW-1133">Transmembrane helix</keyword>
<dbReference type="EMBL" id="JBDFQZ010000006">
    <property type="protein sequence ID" value="KAK9714958.1"/>
    <property type="molecule type" value="Genomic_DNA"/>
</dbReference>
<evidence type="ECO:0000256" key="6">
    <source>
        <dbReference type="SAM" id="Phobius"/>
    </source>
</evidence>
<keyword evidence="2 4" id="KW-0863">Zinc-finger</keyword>
<keyword evidence="1" id="KW-0479">Metal-binding</keyword>
<protein>
    <recommendedName>
        <fullName evidence="7">GRF-type domain-containing protein</fullName>
    </recommendedName>
</protein>
<feature type="domain" description="GRF-type" evidence="7">
    <location>
        <begin position="22"/>
        <end position="66"/>
    </location>
</feature>
<dbReference type="Proteomes" id="UP001443914">
    <property type="component" value="Unassembled WGS sequence"/>
</dbReference>
<evidence type="ECO:0000256" key="4">
    <source>
        <dbReference type="PROSITE-ProRule" id="PRU01343"/>
    </source>
</evidence>
<keyword evidence="6" id="KW-0472">Membrane</keyword>
<evidence type="ECO:0000313" key="8">
    <source>
        <dbReference type="EMBL" id="KAK9714958.1"/>
    </source>
</evidence>
<proteinExistence type="predicted"/>
<evidence type="ECO:0000256" key="3">
    <source>
        <dbReference type="ARBA" id="ARBA00022833"/>
    </source>
</evidence>
<feature type="transmembrane region" description="Helical" evidence="6">
    <location>
        <begin position="119"/>
        <end position="137"/>
    </location>
</feature>
<keyword evidence="3" id="KW-0862">Zinc</keyword>
<dbReference type="Pfam" id="PF06839">
    <property type="entry name" value="Zn_ribbon_GRF"/>
    <property type="match status" value="1"/>
</dbReference>
<organism evidence="8 9">
    <name type="scientific">Saponaria officinalis</name>
    <name type="common">Common soapwort</name>
    <name type="synonym">Lychnis saponaria</name>
    <dbReference type="NCBI Taxonomy" id="3572"/>
    <lineage>
        <taxon>Eukaryota</taxon>
        <taxon>Viridiplantae</taxon>
        <taxon>Streptophyta</taxon>
        <taxon>Embryophyta</taxon>
        <taxon>Tracheophyta</taxon>
        <taxon>Spermatophyta</taxon>
        <taxon>Magnoliopsida</taxon>
        <taxon>eudicotyledons</taxon>
        <taxon>Gunneridae</taxon>
        <taxon>Pentapetalae</taxon>
        <taxon>Caryophyllales</taxon>
        <taxon>Caryophyllaceae</taxon>
        <taxon>Caryophylleae</taxon>
        <taxon>Saponaria</taxon>
    </lineage>
</organism>
<keyword evidence="6" id="KW-0812">Transmembrane</keyword>
<accession>A0AAW1KBC8</accession>
<sequence length="139" mass="15729">MKRPSSSSSKSFGSKNTKVGFCNHSLAAVLRTAKKGPHVGKKFYGCSLWPVVKQNDCGFFQLEEMQADVGSNSTTSDLETQIKNYEAKLKKLKLKNEKLKLEVSMLKVKVEKHSKGEKIVMFGLIFSWIIFAFSWLFRS</sequence>
<dbReference type="AlphaFoldDB" id="A0AAW1KBC8"/>
<evidence type="ECO:0000256" key="1">
    <source>
        <dbReference type="ARBA" id="ARBA00022723"/>
    </source>
</evidence>
<dbReference type="InterPro" id="IPR010666">
    <property type="entry name" value="Znf_GRF"/>
</dbReference>
<keyword evidence="9" id="KW-1185">Reference proteome</keyword>
<feature type="coiled-coil region" evidence="5">
    <location>
        <begin position="75"/>
        <end position="109"/>
    </location>
</feature>
<gene>
    <name evidence="8" type="ORF">RND81_06G133400</name>
</gene>